<accession>A0AAF1BQS3</accession>
<dbReference type="AlphaFoldDB" id="A0AAF1BQS3"/>
<dbReference type="EMBL" id="CP086720">
    <property type="protein sequence ID" value="WOO86310.1"/>
    <property type="molecule type" value="Genomic_DNA"/>
</dbReference>
<evidence type="ECO:0000313" key="2">
    <source>
        <dbReference type="Proteomes" id="UP000827549"/>
    </source>
</evidence>
<keyword evidence="2" id="KW-1185">Reference proteome</keyword>
<dbReference type="Proteomes" id="UP000827549">
    <property type="component" value="Chromosome 7"/>
</dbReference>
<gene>
    <name evidence="1" type="ORF">LOC62_07G009792</name>
</gene>
<dbReference type="RefSeq" id="XP_062632336.1">
    <property type="nucleotide sequence ID" value="XM_062776352.1"/>
</dbReference>
<evidence type="ECO:0000313" key="1">
    <source>
        <dbReference type="EMBL" id="WOO86310.1"/>
    </source>
</evidence>
<dbReference type="GeneID" id="87812953"/>
<sequence length="217" mass="23745">MGIFLGVSEWCQGAFRSGRSGAVPNEVTAPLPLAISTPPDMATRRLGAASESLVEATRRRSQQRRVITPAGKQRLRQCVSDAYSQRGGSSGHVNRYAVFDVTGAFTSGMRHSLCAFATGPLLSSEELVCGVKRWQVARGLAEWECGENPQVIGSGLGRGERNEVRERGVVGLVERFVGVLPQLPRHCNIHHPTPSLRLDRRQASSGCHRKRRYDGKK</sequence>
<name>A0AAF1BQS3_9TREE</name>
<protein>
    <submittedName>
        <fullName evidence="1">Uncharacterized protein</fullName>
    </submittedName>
</protein>
<reference evidence="1" key="1">
    <citation type="submission" date="2023-10" db="EMBL/GenBank/DDBJ databases">
        <authorList>
            <person name="Noh H."/>
        </authorList>
    </citation>
    <scope>NUCLEOTIDE SEQUENCE</scope>
    <source>
        <strain evidence="1">DUCC4014</strain>
    </source>
</reference>
<proteinExistence type="predicted"/>
<organism evidence="1 2">
    <name type="scientific">Vanrija pseudolonga</name>
    <dbReference type="NCBI Taxonomy" id="143232"/>
    <lineage>
        <taxon>Eukaryota</taxon>
        <taxon>Fungi</taxon>
        <taxon>Dikarya</taxon>
        <taxon>Basidiomycota</taxon>
        <taxon>Agaricomycotina</taxon>
        <taxon>Tremellomycetes</taxon>
        <taxon>Trichosporonales</taxon>
        <taxon>Trichosporonaceae</taxon>
        <taxon>Vanrija</taxon>
    </lineage>
</organism>